<evidence type="ECO:0000256" key="10">
    <source>
        <dbReference type="ARBA" id="ARBA00023136"/>
    </source>
</evidence>
<keyword evidence="11" id="KW-1003">Cell membrane</keyword>
<keyword evidence="4 11" id="KW-0138">CF(0)</keyword>
<keyword evidence="12" id="KW-0732">Signal</keyword>
<dbReference type="PROSITE" id="PS00605">
    <property type="entry name" value="ATPASE_C"/>
    <property type="match status" value="1"/>
</dbReference>
<evidence type="ECO:0000256" key="5">
    <source>
        <dbReference type="ARBA" id="ARBA00022692"/>
    </source>
</evidence>
<dbReference type="GO" id="GO:0033177">
    <property type="term" value="C:proton-transporting two-sector ATPase complex, proton-transporting domain"/>
    <property type="evidence" value="ECO:0007669"/>
    <property type="project" value="InterPro"/>
</dbReference>
<feature type="domain" description="V-ATPase proteolipid subunit C-like" evidence="13">
    <location>
        <begin position="44"/>
        <end position="106"/>
    </location>
</feature>
<keyword evidence="5 11" id="KW-0812">Transmembrane</keyword>
<keyword evidence="10 11" id="KW-0472">Membrane</keyword>
<dbReference type="GO" id="GO:0008289">
    <property type="term" value="F:lipid binding"/>
    <property type="evidence" value="ECO:0007669"/>
    <property type="project" value="UniProtKB-KW"/>
</dbReference>
<keyword evidence="15" id="KW-1185">Reference proteome</keyword>
<dbReference type="Pfam" id="PF00137">
    <property type="entry name" value="ATP-synt_C"/>
    <property type="match status" value="1"/>
</dbReference>
<dbReference type="InterPro" id="IPR038662">
    <property type="entry name" value="ATP_synth_F0_csu_sf"/>
</dbReference>
<keyword evidence="8 11" id="KW-0406">Ion transport</keyword>
<dbReference type="GO" id="GO:0046933">
    <property type="term" value="F:proton-transporting ATP synthase activity, rotational mechanism"/>
    <property type="evidence" value="ECO:0007669"/>
    <property type="project" value="UniProtKB-UniRule"/>
</dbReference>
<evidence type="ECO:0000256" key="6">
    <source>
        <dbReference type="ARBA" id="ARBA00022781"/>
    </source>
</evidence>
<evidence type="ECO:0000256" key="11">
    <source>
        <dbReference type="HAMAP-Rule" id="MF_01396"/>
    </source>
</evidence>
<dbReference type="Gene3D" id="1.20.20.10">
    <property type="entry name" value="F1F0 ATP synthase subunit C"/>
    <property type="match status" value="1"/>
</dbReference>
<keyword evidence="7 11" id="KW-1133">Transmembrane helix</keyword>
<accession>A0A328CEU9</accession>
<dbReference type="GO" id="GO:0005886">
    <property type="term" value="C:plasma membrane"/>
    <property type="evidence" value="ECO:0007669"/>
    <property type="project" value="UniProtKB-SubCell"/>
</dbReference>
<evidence type="ECO:0000256" key="12">
    <source>
        <dbReference type="SAM" id="SignalP"/>
    </source>
</evidence>
<gene>
    <name evidence="11" type="primary">atpE</name>
    <name evidence="14" type="ORF">DL240_01565</name>
</gene>
<name>A0A328CEU9_9DELT</name>
<dbReference type="InterPro" id="IPR035921">
    <property type="entry name" value="F/V-ATP_Csub_sf"/>
</dbReference>
<evidence type="ECO:0000256" key="3">
    <source>
        <dbReference type="ARBA" id="ARBA00022448"/>
    </source>
</evidence>
<organism evidence="14 15">
    <name type="scientific">Lujinxingia litoralis</name>
    <dbReference type="NCBI Taxonomy" id="2211119"/>
    <lineage>
        <taxon>Bacteria</taxon>
        <taxon>Deltaproteobacteria</taxon>
        <taxon>Bradymonadales</taxon>
        <taxon>Lujinxingiaceae</taxon>
        <taxon>Lujinxingia</taxon>
    </lineage>
</organism>
<evidence type="ECO:0000313" key="15">
    <source>
        <dbReference type="Proteomes" id="UP000249169"/>
    </source>
</evidence>
<dbReference type="CDD" id="cd18121">
    <property type="entry name" value="ATP-synt_Fo_c"/>
    <property type="match status" value="1"/>
</dbReference>
<comment type="similarity">
    <text evidence="2 11">Belongs to the ATPase C chain family.</text>
</comment>
<reference evidence="14 15" key="1">
    <citation type="submission" date="2018-05" db="EMBL/GenBank/DDBJ databases">
        <title>Lujinxingia marina gen. nov. sp. nov., a new facultative anaerobic member of the class Deltaproteobacteria, and proposal of Lujinxingaceae fam. nov.</title>
        <authorList>
            <person name="Li C.-M."/>
        </authorList>
    </citation>
    <scope>NUCLEOTIDE SEQUENCE [LARGE SCALE GENOMIC DNA]</scope>
    <source>
        <strain evidence="14 15">B210</strain>
    </source>
</reference>
<dbReference type="InterPro" id="IPR020537">
    <property type="entry name" value="ATP_synth_F0_csu_DDCD_BS"/>
</dbReference>
<feature type="chain" id="PRO_5016293239" description="ATP synthase subunit c" evidence="12">
    <location>
        <begin position="25"/>
        <end position="116"/>
    </location>
</feature>
<evidence type="ECO:0000259" key="13">
    <source>
        <dbReference type="Pfam" id="PF00137"/>
    </source>
</evidence>
<sequence length="116" mass="11694">MKKSTITFLSTFAIVALWSTSAFAQGTAAAADNVFTTYAWLGAASAFGVSLAALGGSLGQGRAAAAALEGIARNPGAAGKLFTPLILGLALIESLVIYAFVISILMVLNIDITAAL</sequence>
<evidence type="ECO:0000256" key="4">
    <source>
        <dbReference type="ARBA" id="ARBA00022547"/>
    </source>
</evidence>
<evidence type="ECO:0000313" key="14">
    <source>
        <dbReference type="EMBL" id="RAL25533.1"/>
    </source>
</evidence>
<keyword evidence="11" id="KW-0066">ATP synthesis</keyword>
<evidence type="ECO:0000256" key="7">
    <source>
        <dbReference type="ARBA" id="ARBA00022989"/>
    </source>
</evidence>
<feature type="signal peptide" evidence="12">
    <location>
        <begin position="1"/>
        <end position="24"/>
    </location>
</feature>
<dbReference type="InterPro" id="IPR000454">
    <property type="entry name" value="ATP_synth_F0_csu"/>
</dbReference>
<dbReference type="Proteomes" id="UP000249169">
    <property type="component" value="Unassembled WGS sequence"/>
</dbReference>
<comment type="function">
    <text evidence="11">Key component of the F(0) channel; it plays a direct role in translocation across the membrane. A homomeric c-ring of between 10-14 subunits forms the central stalk rotor element with the F(1) delta and epsilon subunits.</text>
</comment>
<keyword evidence="3 11" id="KW-0813">Transport</keyword>
<dbReference type="EMBL" id="QHKO01000001">
    <property type="protein sequence ID" value="RAL25533.1"/>
    <property type="molecule type" value="Genomic_DNA"/>
</dbReference>
<feature type="transmembrane region" description="Helical" evidence="11">
    <location>
        <begin position="40"/>
        <end position="60"/>
    </location>
</feature>
<protein>
    <recommendedName>
        <fullName evidence="11">ATP synthase subunit c</fullName>
    </recommendedName>
    <alternativeName>
        <fullName evidence="11">ATP synthase F(0) sector subunit c</fullName>
    </alternativeName>
    <alternativeName>
        <fullName evidence="11">F-type ATPase subunit c</fullName>
        <shortName evidence="11">F-ATPase subunit c</shortName>
    </alternativeName>
    <alternativeName>
        <fullName evidence="11">Lipid-binding protein</fullName>
    </alternativeName>
</protein>
<evidence type="ECO:0000256" key="2">
    <source>
        <dbReference type="ARBA" id="ARBA00006704"/>
    </source>
</evidence>
<comment type="caution">
    <text evidence="14">The sequence shown here is derived from an EMBL/GenBank/DDBJ whole genome shotgun (WGS) entry which is preliminary data.</text>
</comment>
<keyword evidence="9 11" id="KW-0446">Lipid-binding</keyword>
<evidence type="ECO:0000256" key="1">
    <source>
        <dbReference type="ARBA" id="ARBA00004141"/>
    </source>
</evidence>
<keyword evidence="6 11" id="KW-0375">Hydrogen ion transport</keyword>
<evidence type="ECO:0000256" key="8">
    <source>
        <dbReference type="ARBA" id="ARBA00023065"/>
    </source>
</evidence>
<comment type="function">
    <text evidence="11">F(1)F(0) ATP synthase produces ATP from ADP in the presence of a proton or sodium gradient. F-type ATPases consist of two structural domains, F(1) containing the extramembraneous catalytic core and F(0) containing the membrane proton channel, linked together by a central stalk and a peripheral stalk. During catalysis, ATP synthesis in the catalytic domain of F(1) is coupled via a rotary mechanism of the central stalk subunits to proton translocation.</text>
</comment>
<proteinExistence type="inferred from homology"/>
<dbReference type="PRINTS" id="PR00124">
    <property type="entry name" value="ATPASEC"/>
</dbReference>
<feature type="site" description="Reversibly protonated during proton transport" evidence="11">
    <location>
        <position position="93"/>
    </location>
</feature>
<comment type="subcellular location">
    <subcellularLocation>
        <location evidence="11">Cell membrane</location>
        <topology evidence="11">Multi-pass membrane protein</topology>
    </subcellularLocation>
    <subcellularLocation>
        <location evidence="1">Membrane</location>
        <topology evidence="1">Multi-pass membrane protein</topology>
    </subcellularLocation>
</comment>
<dbReference type="AlphaFoldDB" id="A0A328CEU9"/>
<dbReference type="HAMAP" id="MF_01396">
    <property type="entry name" value="ATP_synth_c_bact"/>
    <property type="match status" value="1"/>
</dbReference>
<dbReference type="GO" id="GO:0045259">
    <property type="term" value="C:proton-transporting ATP synthase complex"/>
    <property type="evidence" value="ECO:0007669"/>
    <property type="project" value="UniProtKB-KW"/>
</dbReference>
<dbReference type="SUPFAM" id="SSF81333">
    <property type="entry name" value="F1F0 ATP synthase subunit C"/>
    <property type="match status" value="1"/>
</dbReference>
<feature type="transmembrane region" description="Helical" evidence="11">
    <location>
        <begin position="81"/>
        <end position="108"/>
    </location>
</feature>
<dbReference type="OrthoDB" id="5520396at2"/>
<dbReference type="InterPro" id="IPR002379">
    <property type="entry name" value="ATPase_proteolipid_c-like_dom"/>
</dbReference>
<evidence type="ECO:0000256" key="9">
    <source>
        <dbReference type="ARBA" id="ARBA00023121"/>
    </source>
</evidence>